<sequence>YPIVLVQLAREPLPGGDINFYNFTPRERRHLLAEFPQLNRLADHFYELTGFLGPMNLDNTEAALLCSIIFLRGSNQKLLEAEKIYEIYNHAASALQQYITVRYTSDERFTHLIKLLPSLSSMNETHRIAVRELRHSRPDLHFPDLFVQMFQLDVGSQSRGAAPPTDVVSSGLVNASE</sequence>
<dbReference type="AlphaFoldDB" id="A0A5K3ERQ9"/>
<dbReference type="Pfam" id="PF00104">
    <property type="entry name" value="Hormone_recep"/>
    <property type="match status" value="1"/>
</dbReference>
<feature type="compositionally biased region" description="Polar residues" evidence="4">
    <location>
        <begin position="167"/>
        <end position="177"/>
    </location>
</feature>
<protein>
    <submittedName>
        <fullName evidence="6">NR LBD domain-containing protein</fullName>
    </submittedName>
</protein>
<dbReference type="SUPFAM" id="SSF48508">
    <property type="entry name" value="Nuclear receptor ligand-binding domain"/>
    <property type="match status" value="1"/>
</dbReference>
<keyword evidence="3" id="KW-0675">Receptor</keyword>
<proteinExistence type="predicted"/>
<evidence type="ECO:0000259" key="5">
    <source>
        <dbReference type="PROSITE" id="PS51843"/>
    </source>
</evidence>
<dbReference type="InterPro" id="IPR035500">
    <property type="entry name" value="NHR-like_dom_sf"/>
</dbReference>
<evidence type="ECO:0000313" key="6">
    <source>
        <dbReference type="WBParaSite" id="MCU_002210-RA"/>
    </source>
</evidence>
<evidence type="ECO:0000256" key="4">
    <source>
        <dbReference type="SAM" id="MobiDB-lite"/>
    </source>
</evidence>
<keyword evidence="2" id="KW-0804">Transcription</keyword>
<keyword evidence="1" id="KW-0805">Transcription regulation</keyword>
<organism evidence="6">
    <name type="scientific">Mesocestoides corti</name>
    <name type="common">Flatworm</name>
    <dbReference type="NCBI Taxonomy" id="53468"/>
    <lineage>
        <taxon>Eukaryota</taxon>
        <taxon>Metazoa</taxon>
        <taxon>Spiralia</taxon>
        <taxon>Lophotrochozoa</taxon>
        <taxon>Platyhelminthes</taxon>
        <taxon>Cestoda</taxon>
        <taxon>Eucestoda</taxon>
        <taxon>Cyclophyllidea</taxon>
        <taxon>Mesocestoididae</taxon>
        <taxon>Mesocestoides</taxon>
    </lineage>
</organism>
<dbReference type="Gene3D" id="1.10.565.10">
    <property type="entry name" value="Retinoid X Receptor"/>
    <property type="match status" value="1"/>
</dbReference>
<evidence type="ECO:0000256" key="1">
    <source>
        <dbReference type="ARBA" id="ARBA00023015"/>
    </source>
</evidence>
<feature type="domain" description="NR LBD" evidence="5">
    <location>
        <begin position="1"/>
        <end position="152"/>
    </location>
</feature>
<evidence type="ECO:0000256" key="2">
    <source>
        <dbReference type="ARBA" id="ARBA00023163"/>
    </source>
</evidence>
<dbReference type="PROSITE" id="PS51843">
    <property type="entry name" value="NR_LBD"/>
    <property type="match status" value="1"/>
</dbReference>
<reference evidence="6" key="1">
    <citation type="submission" date="2019-11" db="UniProtKB">
        <authorList>
            <consortium name="WormBaseParasite"/>
        </authorList>
    </citation>
    <scope>IDENTIFICATION</scope>
</reference>
<name>A0A5K3ERQ9_MESCO</name>
<feature type="region of interest" description="Disordered" evidence="4">
    <location>
        <begin position="157"/>
        <end position="177"/>
    </location>
</feature>
<dbReference type="WBParaSite" id="MCU_002210-RA">
    <property type="protein sequence ID" value="MCU_002210-RA"/>
    <property type="gene ID" value="MCU_002210"/>
</dbReference>
<accession>A0A5K3ERQ9</accession>
<evidence type="ECO:0000256" key="3">
    <source>
        <dbReference type="ARBA" id="ARBA00023170"/>
    </source>
</evidence>
<dbReference type="InterPro" id="IPR000536">
    <property type="entry name" value="Nucl_hrmn_rcpt_lig-bd"/>
</dbReference>